<sequence>MKPFFTKVALKIINQAEEHSRFCDSHGGCALSDPHGGGEESIDKLYEKRKNAAQEVSSFPFPAEISDFDVVSRNFDRSEDFRLFMNRIVGWFRCAD</sequence>
<keyword evidence="2" id="KW-1185">Reference proteome</keyword>
<evidence type="ECO:0000313" key="2">
    <source>
        <dbReference type="Proteomes" id="UP001420932"/>
    </source>
</evidence>
<protein>
    <submittedName>
        <fullName evidence="1">Uncharacterized protein</fullName>
    </submittedName>
</protein>
<gene>
    <name evidence="1" type="ORF">Syun_021651</name>
</gene>
<proteinExistence type="predicted"/>
<dbReference type="Proteomes" id="UP001420932">
    <property type="component" value="Unassembled WGS sequence"/>
</dbReference>
<organism evidence="1 2">
    <name type="scientific">Stephania yunnanensis</name>
    <dbReference type="NCBI Taxonomy" id="152371"/>
    <lineage>
        <taxon>Eukaryota</taxon>
        <taxon>Viridiplantae</taxon>
        <taxon>Streptophyta</taxon>
        <taxon>Embryophyta</taxon>
        <taxon>Tracheophyta</taxon>
        <taxon>Spermatophyta</taxon>
        <taxon>Magnoliopsida</taxon>
        <taxon>Ranunculales</taxon>
        <taxon>Menispermaceae</taxon>
        <taxon>Menispermoideae</taxon>
        <taxon>Cissampelideae</taxon>
        <taxon>Stephania</taxon>
    </lineage>
</organism>
<evidence type="ECO:0000313" key="1">
    <source>
        <dbReference type="EMBL" id="KAK9114854.1"/>
    </source>
</evidence>
<dbReference type="AlphaFoldDB" id="A0AAP0IFZ6"/>
<name>A0AAP0IFZ6_9MAGN</name>
<accession>A0AAP0IFZ6</accession>
<comment type="caution">
    <text evidence="1">The sequence shown here is derived from an EMBL/GenBank/DDBJ whole genome shotgun (WGS) entry which is preliminary data.</text>
</comment>
<dbReference type="EMBL" id="JBBNAF010000009">
    <property type="protein sequence ID" value="KAK9114854.1"/>
    <property type="molecule type" value="Genomic_DNA"/>
</dbReference>
<reference evidence="1 2" key="1">
    <citation type="submission" date="2024-01" db="EMBL/GenBank/DDBJ databases">
        <title>Genome assemblies of Stephania.</title>
        <authorList>
            <person name="Yang L."/>
        </authorList>
    </citation>
    <scope>NUCLEOTIDE SEQUENCE [LARGE SCALE GENOMIC DNA]</scope>
    <source>
        <strain evidence="1">YNDBR</strain>
        <tissue evidence="1">Leaf</tissue>
    </source>
</reference>